<evidence type="ECO:0000256" key="3">
    <source>
        <dbReference type="ARBA" id="ARBA00023136"/>
    </source>
</evidence>
<evidence type="ECO:0000256" key="1">
    <source>
        <dbReference type="ARBA" id="ARBA00022475"/>
    </source>
</evidence>
<dbReference type="EMBL" id="SIRE01000031">
    <property type="protein sequence ID" value="TBL70539.1"/>
    <property type="molecule type" value="Genomic_DNA"/>
</dbReference>
<evidence type="ECO:0000256" key="5">
    <source>
        <dbReference type="ARBA" id="ARBA00023288"/>
    </source>
</evidence>
<keyword evidence="3" id="KW-0472">Membrane</keyword>
<dbReference type="Pfam" id="PF01547">
    <property type="entry name" value="SBP_bac_1"/>
    <property type="match status" value="1"/>
</dbReference>
<sequence>MKKYMAGLLSAALVGSTLAACSDNGKPQSEEAKKASDKAAADNVNPTGLPIVKEPITVTLMYPREPAHGDFDKMWFFKEIAKRTNINIKVQAIESAGWEEKKALAFATGDLPDIFFSGLTVKDENMYGPQGLLMNLKPLIDKYGPETKALFDKYPEVRKTFSTPEGSIYTIPTFSDYKRDTVTVRPYINKRWLDNLGLKVPTTLDELYTVLKAFKEKDPNKNGKADEIPFTGLFNGSASIPILSAVGFVDSRHDVIKDKYVYVPIQPGYKEYLIYMNKLYKEGLLDKEYFSQKKEQVLAKEKNLSVGLNGDSGGYTNIGSGNLDQFIILPPLTSSVNSQKMARKQPAYQRWGTFAITNKSKNPEAMLRLVDYLFTLEGSLAMRAGPELGVVSDKAGYEYVTVNGVKTFNTHFEGYPSFYDFRQKQSPVNGPFYNGQTIGDYLTYNDPMQVWLTNLIMSSGSVDVARYPYPEVKFTPQEQEKIASYIDMDSYADQMEAKFIMGETPLSEWDNYIATLKKMGVDDMIKIRQTAYDRWNSVK</sequence>
<keyword evidence="2 6" id="KW-0732">Signal</keyword>
<evidence type="ECO:0000256" key="4">
    <source>
        <dbReference type="ARBA" id="ARBA00023139"/>
    </source>
</evidence>
<dbReference type="PROSITE" id="PS51257">
    <property type="entry name" value="PROKAR_LIPOPROTEIN"/>
    <property type="match status" value="1"/>
</dbReference>
<comment type="caution">
    <text evidence="7">The sequence shown here is derived from an EMBL/GenBank/DDBJ whole genome shotgun (WGS) entry which is preliminary data.</text>
</comment>
<gene>
    <name evidence="7" type="ORF">EYB31_32990</name>
</gene>
<keyword evidence="4" id="KW-0564">Palmitate</keyword>
<dbReference type="OrthoDB" id="9787283at2"/>
<dbReference type="Gene3D" id="3.40.190.10">
    <property type="entry name" value="Periplasmic binding protein-like II"/>
    <property type="match status" value="2"/>
</dbReference>
<dbReference type="PANTHER" id="PTHR43649:SF33">
    <property type="entry name" value="POLYGALACTURONAN_RHAMNOGALACTURONAN-BINDING PROTEIN YTCQ"/>
    <property type="match status" value="1"/>
</dbReference>
<keyword evidence="1" id="KW-1003">Cell membrane</keyword>
<keyword evidence="8" id="KW-1185">Reference proteome</keyword>
<keyword evidence="5" id="KW-0449">Lipoprotein</keyword>
<accession>A0A4Q9DF76</accession>
<feature type="signal peptide" evidence="6">
    <location>
        <begin position="1"/>
        <end position="19"/>
    </location>
</feature>
<reference evidence="7 8" key="1">
    <citation type="submission" date="2019-02" db="EMBL/GenBank/DDBJ databases">
        <title>Paenibacillus sp. nov., isolated from surface-sterilized tissue of Thalictrum simplex L.</title>
        <authorList>
            <person name="Tuo L."/>
        </authorList>
    </citation>
    <scope>NUCLEOTIDE SEQUENCE [LARGE SCALE GENOMIC DNA]</scope>
    <source>
        <strain evidence="7 8">N2SHLJ1</strain>
    </source>
</reference>
<dbReference type="AlphaFoldDB" id="A0A4Q9DF76"/>
<dbReference type="InterPro" id="IPR006059">
    <property type="entry name" value="SBP"/>
</dbReference>
<dbReference type="InterPro" id="IPR050490">
    <property type="entry name" value="Bact_solute-bd_prot1"/>
</dbReference>
<dbReference type="PANTHER" id="PTHR43649">
    <property type="entry name" value="ARABINOSE-BINDING PROTEIN-RELATED"/>
    <property type="match status" value="1"/>
</dbReference>
<feature type="chain" id="PRO_5039303822" evidence="6">
    <location>
        <begin position="20"/>
        <end position="539"/>
    </location>
</feature>
<name>A0A4Q9DF76_9BACL</name>
<evidence type="ECO:0000313" key="8">
    <source>
        <dbReference type="Proteomes" id="UP000293142"/>
    </source>
</evidence>
<dbReference type="Proteomes" id="UP000293142">
    <property type="component" value="Unassembled WGS sequence"/>
</dbReference>
<proteinExistence type="predicted"/>
<dbReference type="SUPFAM" id="SSF53850">
    <property type="entry name" value="Periplasmic binding protein-like II"/>
    <property type="match status" value="1"/>
</dbReference>
<evidence type="ECO:0000256" key="2">
    <source>
        <dbReference type="ARBA" id="ARBA00022729"/>
    </source>
</evidence>
<evidence type="ECO:0000256" key="6">
    <source>
        <dbReference type="SAM" id="SignalP"/>
    </source>
</evidence>
<protein>
    <submittedName>
        <fullName evidence="7">Extracellular solute-binding protein</fullName>
    </submittedName>
</protein>
<evidence type="ECO:0000313" key="7">
    <source>
        <dbReference type="EMBL" id="TBL70539.1"/>
    </source>
</evidence>
<organism evidence="7 8">
    <name type="scientific">Paenibacillus thalictri</name>
    <dbReference type="NCBI Taxonomy" id="2527873"/>
    <lineage>
        <taxon>Bacteria</taxon>
        <taxon>Bacillati</taxon>
        <taxon>Bacillota</taxon>
        <taxon>Bacilli</taxon>
        <taxon>Bacillales</taxon>
        <taxon>Paenibacillaceae</taxon>
        <taxon>Paenibacillus</taxon>
    </lineage>
</organism>
<dbReference type="RefSeq" id="WP_131017824.1">
    <property type="nucleotide sequence ID" value="NZ_SIRE01000031.1"/>
</dbReference>